<gene>
    <name evidence="1" type="ORF">T265_10947</name>
</gene>
<dbReference type="GeneID" id="20325115"/>
<keyword evidence="2" id="KW-1185">Reference proteome</keyword>
<name>A0A074Z4R1_OPIVI</name>
<dbReference type="Proteomes" id="UP000054324">
    <property type="component" value="Unassembled WGS sequence"/>
</dbReference>
<proteinExistence type="predicted"/>
<evidence type="ECO:0000313" key="1">
    <source>
        <dbReference type="EMBL" id="KER20517.1"/>
    </source>
</evidence>
<dbReference type="EMBL" id="KL597048">
    <property type="protein sequence ID" value="KER20517.1"/>
    <property type="molecule type" value="Genomic_DNA"/>
</dbReference>
<sequence>MCKNQMNDPIFMIPLGLLIDVSVTSELNQCSRGSHAFIGRRNSSFEKNRSSTAPFRCLTAMQTEGNTRAWILPGCPGLDISSQNAEVWFSSWTFRYRFHLKAALSYPLPIPSQQLLPNFSKNQHLVSHAIHGTFAGKIYSRLSLPTKMMRGNPIYWFENSEPSSTVDS</sequence>
<evidence type="ECO:0000313" key="2">
    <source>
        <dbReference type="Proteomes" id="UP000054324"/>
    </source>
</evidence>
<protein>
    <submittedName>
        <fullName evidence="1">Uncharacterized protein</fullName>
    </submittedName>
</protein>
<dbReference type="CTD" id="20325115"/>
<accession>A0A074Z4R1</accession>
<dbReference type="KEGG" id="ovi:T265_10947"/>
<reference evidence="1 2" key="1">
    <citation type="submission" date="2013-11" db="EMBL/GenBank/DDBJ databases">
        <title>Opisthorchis viverrini - life in the bile duct.</title>
        <authorList>
            <person name="Young N.D."/>
            <person name="Nagarajan N."/>
            <person name="Lin S.J."/>
            <person name="Korhonen P.K."/>
            <person name="Jex A.R."/>
            <person name="Hall R.S."/>
            <person name="Safavi-Hemami H."/>
            <person name="Kaewkong W."/>
            <person name="Bertrand D."/>
            <person name="Gao S."/>
            <person name="Seet Q."/>
            <person name="Wongkham S."/>
            <person name="Teh B.T."/>
            <person name="Wongkham C."/>
            <person name="Intapan P.M."/>
            <person name="Maleewong W."/>
            <person name="Yang X."/>
            <person name="Hu M."/>
            <person name="Wang Z."/>
            <person name="Hofmann A."/>
            <person name="Sternberg P.W."/>
            <person name="Tan P."/>
            <person name="Wang J."/>
            <person name="Gasser R.B."/>
        </authorList>
    </citation>
    <scope>NUCLEOTIDE SEQUENCE [LARGE SCALE GENOMIC DNA]</scope>
</reference>
<organism evidence="1 2">
    <name type="scientific">Opisthorchis viverrini</name>
    <name type="common">Southeast Asian liver fluke</name>
    <dbReference type="NCBI Taxonomy" id="6198"/>
    <lineage>
        <taxon>Eukaryota</taxon>
        <taxon>Metazoa</taxon>
        <taxon>Spiralia</taxon>
        <taxon>Lophotrochozoa</taxon>
        <taxon>Platyhelminthes</taxon>
        <taxon>Trematoda</taxon>
        <taxon>Digenea</taxon>
        <taxon>Opisthorchiida</taxon>
        <taxon>Opisthorchiata</taxon>
        <taxon>Opisthorchiidae</taxon>
        <taxon>Opisthorchis</taxon>
    </lineage>
</organism>
<dbReference type="AlphaFoldDB" id="A0A074Z4R1"/>
<dbReference type="RefSeq" id="XP_009175730.1">
    <property type="nucleotide sequence ID" value="XM_009177466.1"/>
</dbReference>